<sequence length="90" mass="9691">MISIDVTLKYSPVPVSVQRKEAIDAEALYQKLIAAMRSPTPELLELTCEKQTEKKAAIMSDQISAVIVSQKDGSAVSGKAAGFYAMTQAE</sequence>
<dbReference type="KEGG" id="wna:KA717_38055"/>
<dbReference type="InterPro" id="IPR020885">
    <property type="entry name" value="UPF0367"/>
</dbReference>
<evidence type="ECO:0000313" key="1">
    <source>
        <dbReference type="EMBL" id="UXE61140.1"/>
    </source>
</evidence>
<reference evidence="1" key="1">
    <citation type="submission" date="2021-04" db="EMBL/GenBank/DDBJ databases">
        <title>Genome sequence of Woronichinia naegeliana from Washington state freshwater lake bloom.</title>
        <authorList>
            <person name="Dreher T.W."/>
        </authorList>
    </citation>
    <scope>NUCLEOTIDE SEQUENCE</scope>
    <source>
        <strain evidence="1">WA131</strain>
    </source>
</reference>
<dbReference type="NCBIfam" id="NF010236">
    <property type="entry name" value="PRK13683.1"/>
    <property type="match status" value="1"/>
</dbReference>
<name>A0A977KZ93_9CYAN</name>
<gene>
    <name evidence="1" type="ORF">KA717_38055</name>
</gene>
<dbReference type="Pfam" id="PF26132">
    <property type="entry name" value="UPF0367"/>
    <property type="match status" value="1"/>
</dbReference>
<proteinExistence type="predicted"/>
<protein>
    <submittedName>
        <fullName evidence="1">Uncharacterized protein</fullName>
    </submittedName>
</protein>
<accession>A0A977KZ93</accession>
<organism evidence="1">
    <name type="scientific">Woronichinia naegeliana WA131</name>
    <dbReference type="NCBI Taxonomy" id="2824559"/>
    <lineage>
        <taxon>Bacteria</taxon>
        <taxon>Bacillati</taxon>
        <taxon>Cyanobacteriota</taxon>
        <taxon>Cyanophyceae</taxon>
        <taxon>Synechococcales</taxon>
        <taxon>Coelosphaeriaceae</taxon>
        <taxon>Woronichinia</taxon>
    </lineage>
</organism>
<dbReference type="EMBL" id="CP073041">
    <property type="protein sequence ID" value="UXE61140.1"/>
    <property type="molecule type" value="Genomic_DNA"/>
</dbReference>
<dbReference type="Proteomes" id="UP001065613">
    <property type="component" value="Chromosome"/>
</dbReference>
<dbReference type="AlphaFoldDB" id="A0A977KZ93"/>